<gene>
    <name evidence="5" type="ORF">ENN04_05780</name>
</gene>
<evidence type="ECO:0000259" key="4">
    <source>
        <dbReference type="Pfam" id="PF06094"/>
    </source>
</evidence>
<accession>A0A7C5X3Z2</accession>
<dbReference type="SUPFAM" id="SSF110857">
    <property type="entry name" value="Gamma-glutamyl cyclotransferase-like"/>
    <property type="match status" value="1"/>
</dbReference>
<proteinExistence type="inferred from homology"/>
<dbReference type="GO" id="GO:0016740">
    <property type="term" value="F:transferase activity"/>
    <property type="evidence" value="ECO:0007669"/>
    <property type="project" value="UniProtKB-KW"/>
</dbReference>
<evidence type="ECO:0000256" key="2">
    <source>
        <dbReference type="PIRSR" id="PIRSR639126-1"/>
    </source>
</evidence>
<reference evidence="5" key="1">
    <citation type="journal article" date="2020" name="mSystems">
        <title>Genome- and Community-Level Interaction Insights into Carbon Utilization and Element Cycling Functions of Hydrothermarchaeota in Hydrothermal Sediment.</title>
        <authorList>
            <person name="Zhou Z."/>
            <person name="Liu Y."/>
            <person name="Xu W."/>
            <person name="Pan J."/>
            <person name="Luo Z.H."/>
            <person name="Li M."/>
        </authorList>
    </citation>
    <scope>NUCLEOTIDE SEQUENCE [LARGE SCALE GENOMIC DNA]</scope>
    <source>
        <strain evidence="5">SpSt-114</strain>
    </source>
</reference>
<protein>
    <recommendedName>
        <fullName evidence="3">Gamma-glutamylcyclotransferase family protein</fullName>
    </recommendedName>
</protein>
<organism evidence="5">
    <name type="scientific">Thermocrinis ruber</name>
    <dbReference type="NCBI Taxonomy" id="75906"/>
    <lineage>
        <taxon>Bacteria</taxon>
        <taxon>Pseudomonadati</taxon>
        <taxon>Aquificota</taxon>
        <taxon>Aquificia</taxon>
        <taxon>Aquificales</taxon>
        <taxon>Aquificaceae</taxon>
        <taxon>Thermocrinis</taxon>
    </lineage>
</organism>
<evidence type="ECO:0000313" key="5">
    <source>
        <dbReference type="EMBL" id="HHO74136.1"/>
    </source>
</evidence>
<dbReference type="Gene3D" id="3.10.490.10">
    <property type="entry name" value="Gamma-glutamyl cyclotransferase-like"/>
    <property type="match status" value="1"/>
</dbReference>
<comment type="similarity">
    <text evidence="1 3">Belongs to the gamma-glutamylcyclotransferase family.</text>
</comment>
<feature type="active site" description="Proton acceptor" evidence="2">
    <location>
        <position position="76"/>
    </location>
</feature>
<keyword evidence="5" id="KW-0808">Transferase</keyword>
<dbReference type="CDD" id="cd06661">
    <property type="entry name" value="GGCT_like"/>
    <property type="match status" value="1"/>
</dbReference>
<dbReference type="AlphaFoldDB" id="A0A7C5X3Z2"/>
<name>A0A7C5X3Z2_9AQUI</name>
<evidence type="ECO:0000256" key="1">
    <source>
        <dbReference type="ARBA" id="ARBA00008861"/>
    </source>
</evidence>
<dbReference type="InterPro" id="IPR013024">
    <property type="entry name" value="GGCT-like"/>
</dbReference>
<dbReference type="PANTHER" id="PTHR12510:SF4">
    <property type="entry name" value="GAMMA-GLUTAMYLAMINECYCLOTRANSFERASE"/>
    <property type="match status" value="1"/>
</dbReference>
<sequence>MRLGTRNYLFVYGTLKRGGSRHWILQDFPFLGRAKARGFALYDLGPYPAMVPGIGVVYGEVYEVPEEVLEALDWVEGVPVLYRRELIEVVFEDGFSLKAWAYIYNGNVKGFPRIESGEW</sequence>
<dbReference type="InterPro" id="IPR039126">
    <property type="entry name" value="GGACT"/>
</dbReference>
<dbReference type="GO" id="GO:0061929">
    <property type="term" value="F:gamma-glutamylaminecyclotransferase activity"/>
    <property type="evidence" value="ECO:0007669"/>
    <property type="project" value="InterPro"/>
</dbReference>
<dbReference type="Pfam" id="PF06094">
    <property type="entry name" value="GGACT"/>
    <property type="match status" value="1"/>
</dbReference>
<dbReference type="PANTHER" id="PTHR12510">
    <property type="entry name" value="TROPONIN C-AKIN-1 PROTEIN"/>
    <property type="match status" value="1"/>
</dbReference>
<dbReference type="GO" id="GO:0005829">
    <property type="term" value="C:cytosol"/>
    <property type="evidence" value="ECO:0007669"/>
    <property type="project" value="TreeGrafter"/>
</dbReference>
<dbReference type="EMBL" id="DSAC01000070">
    <property type="protein sequence ID" value="HHO74136.1"/>
    <property type="molecule type" value="Genomic_DNA"/>
</dbReference>
<dbReference type="InterPro" id="IPR009288">
    <property type="entry name" value="AIG2-like_dom"/>
</dbReference>
<comment type="caution">
    <text evidence="5">The sequence shown here is derived from an EMBL/GenBank/DDBJ whole genome shotgun (WGS) entry which is preliminary data.</text>
</comment>
<feature type="domain" description="Gamma-glutamylcyclotransferase AIG2-like" evidence="4">
    <location>
        <begin position="9"/>
        <end position="119"/>
    </location>
</feature>
<dbReference type="InterPro" id="IPR036568">
    <property type="entry name" value="GGCT-like_sf"/>
</dbReference>
<evidence type="ECO:0000256" key="3">
    <source>
        <dbReference type="RuleBase" id="RU367036"/>
    </source>
</evidence>